<dbReference type="EMBL" id="CALNXK010000194">
    <property type="protein sequence ID" value="CAH3174820.1"/>
    <property type="molecule type" value="Genomic_DNA"/>
</dbReference>
<gene>
    <name evidence="7" type="ORF">PLOB_00015532</name>
</gene>
<evidence type="ECO:0000313" key="8">
    <source>
        <dbReference type="Proteomes" id="UP001159405"/>
    </source>
</evidence>
<reference evidence="7 8" key="1">
    <citation type="submission" date="2022-05" db="EMBL/GenBank/DDBJ databases">
        <authorList>
            <consortium name="Genoscope - CEA"/>
            <person name="William W."/>
        </authorList>
    </citation>
    <scope>NUCLEOTIDE SEQUENCE [LARGE SCALE GENOMIC DNA]</scope>
</reference>
<dbReference type="Pfam" id="PF11935">
    <property type="entry name" value="SYMPK_PTA1_N"/>
    <property type="match status" value="1"/>
</dbReference>
<proteinExistence type="predicted"/>
<dbReference type="Pfam" id="PF12295">
    <property type="entry name" value="Symplekin_C"/>
    <property type="match status" value="1"/>
</dbReference>
<feature type="region of interest" description="Disordered" evidence="4">
    <location>
        <begin position="341"/>
        <end position="370"/>
    </location>
</feature>
<dbReference type="Gene3D" id="1.25.10.10">
    <property type="entry name" value="Leucine-rich Repeat Variant"/>
    <property type="match status" value="1"/>
</dbReference>
<dbReference type="SUPFAM" id="SSF48371">
    <property type="entry name" value="ARM repeat"/>
    <property type="match status" value="1"/>
</dbReference>
<feature type="compositionally biased region" description="Basic and acidic residues" evidence="4">
    <location>
        <begin position="1116"/>
        <end position="1130"/>
    </location>
</feature>
<accession>A0ABN8R777</accession>
<dbReference type="PANTHER" id="PTHR15245">
    <property type="entry name" value="SYMPLEKIN-RELATED"/>
    <property type="match status" value="1"/>
</dbReference>
<feature type="compositionally biased region" description="Basic and acidic residues" evidence="4">
    <location>
        <begin position="1137"/>
        <end position="1157"/>
    </location>
</feature>
<evidence type="ECO:0008006" key="9">
    <source>
        <dbReference type="Google" id="ProtNLM"/>
    </source>
</evidence>
<evidence type="ECO:0000259" key="5">
    <source>
        <dbReference type="Pfam" id="PF11935"/>
    </source>
</evidence>
<dbReference type="PANTHER" id="PTHR15245:SF20">
    <property type="entry name" value="SYMPLEKIN"/>
    <property type="match status" value="1"/>
</dbReference>
<comment type="subcellular location">
    <subcellularLocation>
        <location evidence="1">Nucleus</location>
    </subcellularLocation>
</comment>
<evidence type="ECO:0000313" key="7">
    <source>
        <dbReference type="EMBL" id="CAH3174820.1"/>
    </source>
</evidence>
<dbReference type="InterPro" id="IPR021850">
    <property type="entry name" value="Symplekin/Pta1"/>
</dbReference>
<sequence length="1193" mass="134230">MAADGRTGVRLSVASQFFNNADVDTLVASGEYSAEDSTSEKVIDLLNQAQLEKENKLNCLKQVQEFIVNKDPTLLDNFLDEILVFQQDRSADVRRFVVGFIEEACKKDIELLSKVQNTLAFMLNDDNVAVQKRVMLCVTQLYKFALQYICKHKAVSEEVEHMWELLIQIKEQIIDMLESENDGIRTHAIKFIEMLVLVQSLKSQDSESLKKGEADISLEIVPRNHPLIKMTELREEGGSMLETLLTLIASHTISSVNLMAALGSLSAIARQRPAFMAIVVQAFESLHANLPTSLSKSQVSSVRKNLKLHLMSLLKHPSSVEFLPQITTLLTDLGASQAELQRNMPKPSAEKRRPEPEAAISSKKQKIDTEEIETMSASDAVEMTAQDIIPRLNKETVTDLVLVSMLALPDSIPSHFHDTYTPIAAAGGQAQVVHLARLLATQMNAAKVGKGYERMEALRKAQNDPSMKESEIMSIPVIGGGSSWGNNGAGNEENSMFMYGQAKPDEDSALKRMLGGHFDATKEKRPLDTKKTPFVPKEPPVPQLRMRKIKPFKLFDVTRILNPAERQRMMTCAVNRILAAENSAARSGVIQERINVVVSLVTQLGGEIKTVLQEFIQEDIRARYDLLMAWLYQEYSAYQVDAMEDDSESSQSYSDCLLNLMDGLYSKLDPKDKLFTRILLDIPSLTDGAVMAVRMYCEDLERLQVGFSTIRELILKRPATQLQLLETLLELTTNEKEQVRVQAIHSAKKLHIRPELAEHIENYALGSLQQLLADHPPAPPGQDPDEEVAPGEWTDDTIKLCLYLYLALLPQNHKLFHELAQVYTASSQIIKRIILRHLEHPVRAIGMASPELLQLVENCPTGAETLIARILNIITDKAVPTAELVKRVKELYHKRVSDVRFLIPVLTGLKKQEIIAVLPKLIKQSPSVVKEVFNRLLGCFHSDSKVSATSPLSPSELLVALHQIEAKSDMKSVMKASSLCFAEKTIYTQEVLAVVLQQLMEMNPLPTLFMRTVIQSLSICPRLVGFVMNILAKLITKQVWKQPKVWQGFVKCCQMTKPQSFSVLLQLPSRQLESVFEICPELKENLVAHVQSFTPHQRAHIPRSLLQILEKDTKKDEKKPKLEKLDKEQIDPEEQEDSTKDDKSPKRSRSHTRESLKDKKKSRRSRSRSRSRSPRRKKEKSAGEESASEGEIN</sequence>
<feature type="domain" description="Symplekin/Pta1 N-terminal" evidence="5">
    <location>
        <begin position="128"/>
        <end position="351"/>
    </location>
</feature>
<organism evidence="7 8">
    <name type="scientific">Porites lobata</name>
    <dbReference type="NCBI Taxonomy" id="104759"/>
    <lineage>
        <taxon>Eukaryota</taxon>
        <taxon>Metazoa</taxon>
        <taxon>Cnidaria</taxon>
        <taxon>Anthozoa</taxon>
        <taxon>Hexacorallia</taxon>
        <taxon>Scleractinia</taxon>
        <taxon>Fungiina</taxon>
        <taxon>Poritidae</taxon>
        <taxon>Porites</taxon>
    </lineage>
</organism>
<dbReference type="InterPro" id="IPR032460">
    <property type="entry name" value="Symplekin/Pta1_N"/>
</dbReference>
<evidence type="ECO:0000256" key="1">
    <source>
        <dbReference type="ARBA" id="ARBA00004123"/>
    </source>
</evidence>
<keyword evidence="8" id="KW-1185">Reference proteome</keyword>
<dbReference type="Proteomes" id="UP001159405">
    <property type="component" value="Unassembled WGS sequence"/>
</dbReference>
<evidence type="ECO:0000256" key="2">
    <source>
        <dbReference type="ARBA" id="ARBA00022664"/>
    </source>
</evidence>
<comment type="caution">
    <text evidence="7">The sequence shown here is derived from an EMBL/GenBank/DDBJ whole genome shotgun (WGS) entry which is preliminary data.</text>
</comment>
<keyword evidence="2" id="KW-0507">mRNA processing</keyword>
<dbReference type="InterPro" id="IPR022075">
    <property type="entry name" value="Symplekin_C"/>
</dbReference>
<name>A0ABN8R777_9CNID</name>
<feature type="compositionally biased region" description="Basic residues" evidence="4">
    <location>
        <begin position="1158"/>
        <end position="1179"/>
    </location>
</feature>
<evidence type="ECO:0000256" key="3">
    <source>
        <dbReference type="ARBA" id="ARBA00023242"/>
    </source>
</evidence>
<protein>
    <recommendedName>
        <fullName evidence="9">Symplekin</fullName>
    </recommendedName>
</protein>
<evidence type="ECO:0000259" key="6">
    <source>
        <dbReference type="Pfam" id="PF12295"/>
    </source>
</evidence>
<dbReference type="InterPro" id="IPR011989">
    <property type="entry name" value="ARM-like"/>
</dbReference>
<feature type="domain" description="Symplekin C-terminal" evidence="6">
    <location>
        <begin position="898"/>
        <end position="1078"/>
    </location>
</feature>
<feature type="region of interest" description="Disordered" evidence="4">
    <location>
        <begin position="1116"/>
        <end position="1193"/>
    </location>
</feature>
<dbReference type="InterPro" id="IPR016024">
    <property type="entry name" value="ARM-type_fold"/>
</dbReference>
<keyword evidence="3" id="KW-0539">Nucleus</keyword>
<evidence type="ECO:0000256" key="4">
    <source>
        <dbReference type="SAM" id="MobiDB-lite"/>
    </source>
</evidence>